<dbReference type="Proteomes" id="UP000092574">
    <property type="component" value="Chromosome"/>
</dbReference>
<keyword evidence="10" id="KW-0902">Two-component regulatory system</keyword>
<evidence type="ECO:0000256" key="5">
    <source>
        <dbReference type="ARBA" id="ARBA00022553"/>
    </source>
</evidence>
<protein>
    <recommendedName>
        <fullName evidence="3">histidine kinase</fullName>
        <ecNumber evidence="3">2.7.13.3</ecNumber>
    </recommendedName>
</protein>
<dbReference type="InterPro" id="IPR004358">
    <property type="entry name" value="Sig_transdc_His_kin-like_C"/>
</dbReference>
<dbReference type="CDD" id="cd00082">
    <property type="entry name" value="HisKA"/>
    <property type="match status" value="1"/>
</dbReference>
<evidence type="ECO:0000256" key="11">
    <source>
        <dbReference type="ARBA" id="ARBA00023136"/>
    </source>
</evidence>
<evidence type="ECO:0000256" key="7">
    <source>
        <dbReference type="ARBA" id="ARBA00022692"/>
    </source>
</evidence>
<proteinExistence type="predicted"/>
<dbReference type="OrthoDB" id="9773956at2"/>
<comment type="catalytic activity">
    <reaction evidence="1">
        <text>ATP + protein L-histidine = ADP + protein N-phospho-L-histidine.</text>
        <dbReference type="EC" id="2.7.13.3"/>
    </reaction>
</comment>
<evidence type="ECO:0000256" key="1">
    <source>
        <dbReference type="ARBA" id="ARBA00000085"/>
    </source>
</evidence>
<dbReference type="Gene3D" id="1.10.287.130">
    <property type="match status" value="1"/>
</dbReference>
<evidence type="ECO:0000256" key="6">
    <source>
        <dbReference type="ARBA" id="ARBA00022679"/>
    </source>
</evidence>
<reference evidence="13" key="1">
    <citation type="submission" date="2017-04" db="EMBL/GenBank/DDBJ databases">
        <title>Complete Genome Sequences of Twelve Strains of a Stable Defined Moderately Diverse Mouse Microbiota 2 (sDMDMm2).</title>
        <authorList>
            <person name="Uchimura Y."/>
            <person name="Wyss M."/>
            <person name="Brugiroux S."/>
            <person name="Limenitakis J.P."/>
            <person name="Stecher B."/>
            <person name="McCoy K.D."/>
            <person name="Macpherson A.J."/>
        </authorList>
    </citation>
    <scope>NUCLEOTIDE SEQUENCE</scope>
    <source>
        <strain evidence="13">YL58</strain>
    </source>
</reference>
<dbReference type="GO" id="GO:0004721">
    <property type="term" value="F:phosphoprotein phosphatase activity"/>
    <property type="evidence" value="ECO:0007669"/>
    <property type="project" value="TreeGrafter"/>
</dbReference>
<dbReference type="PANTHER" id="PTHR45453">
    <property type="entry name" value="PHOSPHATE REGULON SENSOR PROTEIN PHOR"/>
    <property type="match status" value="1"/>
</dbReference>
<dbReference type="InterPro" id="IPR003594">
    <property type="entry name" value="HATPase_dom"/>
</dbReference>
<dbReference type="SUPFAM" id="SSF55874">
    <property type="entry name" value="ATPase domain of HSP90 chaperone/DNA topoisomerase II/histidine kinase"/>
    <property type="match status" value="1"/>
</dbReference>
<sequence>MRGGKEIRKVEEMLDAAISGEFRESDFNETELSRVETKWKRFLSTSVLSRESLEREKENVKSLVSDISHQTKTPVANIRLYTDLLKEKLSREAHTPDREQELRMAEEISRQVEKLEFLIQALTKMSRLESNILTVKPREQGLERLIRETAGDVMPKADKKQIQVVNTCVDNIRAYFDFKWTKEALYNVLDNAVKYSKPGGKVTLSVMEYELYAAVSVKDEGIGISEADTPRIFGRFYRAESVRQADGVGIGLYLTREILKRQNGYIKVKSAPGKGSEFILYIQRSRL</sequence>
<dbReference type="InterPro" id="IPR036890">
    <property type="entry name" value="HATPase_C_sf"/>
</dbReference>
<name>A0A1C7IDC8_9FIRM</name>
<evidence type="ECO:0000256" key="10">
    <source>
        <dbReference type="ARBA" id="ARBA00023012"/>
    </source>
</evidence>
<dbReference type="EC" id="2.7.13.3" evidence="3"/>
<dbReference type="Pfam" id="PF02518">
    <property type="entry name" value="HATPase_c"/>
    <property type="match status" value="1"/>
</dbReference>
<dbReference type="PANTHER" id="PTHR45453:SF2">
    <property type="entry name" value="HISTIDINE KINASE"/>
    <property type="match status" value="1"/>
</dbReference>
<dbReference type="GO" id="GO:0016036">
    <property type="term" value="P:cellular response to phosphate starvation"/>
    <property type="evidence" value="ECO:0007669"/>
    <property type="project" value="TreeGrafter"/>
</dbReference>
<dbReference type="STRING" id="1796616.A4V09_19085"/>
<keyword evidence="6" id="KW-0808">Transferase</keyword>
<evidence type="ECO:0000256" key="9">
    <source>
        <dbReference type="ARBA" id="ARBA00022989"/>
    </source>
</evidence>
<dbReference type="PROSITE" id="PS50109">
    <property type="entry name" value="HIS_KIN"/>
    <property type="match status" value="1"/>
</dbReference>
<dbReference type="Gene3D" id="3.30.565.10">
    <property type="entry name" value="Histidine kinase-like ATPase, C-terminal domain"/>
    <property type="match status" value="1"/>
</dbReference>
<keyword evidence="8 13" id="KW-0418">Kinase</keyword>
<organism evidence="13 14">
    <name type="scientific">Blautia pseudococcoides</name>
    <dbReference type="NCBI Taxonomy" id="1796616"/>
    <lineage>
        <taxon>Bacteria</taxon>
        <taxon>Bacillati</taxon>
        <taxon>Bacillota</taxon>
        <taxon>Clostridia</taxon>
        <taxon>Lachnospirales</taxon>
        <taxon>Lachnospiraceae</taxon>
        <taxon>Blautia</taxon>
    </lineage>
</organism>
<evidence type="ECO:0000256" key="2">
    <source>
        <dbReference type="ARBA" id="ARBA00004651"/>
    </source>
</evidence>
<dbReference type="RefSeq" id="WP_065543767.1">
    <property type="nucleotide sequence ID" value="NZ_CP015405.2"/>
</dbReference>
<dbReference type="SMART" id="SM00387">
    <property type="entry name" value="HATPase_c"/>
    <property type="match status" value="1"/>
</dbReference>
<dbReference type="AlphaFoldDB" id="A0A1C7IDC8"/>
<dbReference type="SUPFAM" id="SSF47384">
    <property type="entry name" value="Homodimeric domain of signal transducing histidine kinase"/>
    <property type="match status" value="1"/>
</dbReference>
<accession>A0A1C7IDC8</accession>
<dbReference type="InterPro" id="IPR036097">
    <property type="entry name" value="HisK_dim/P_sf"/>
</dbReference>
<keyword evidence="7" id="KW-0812">Transmembrane</keyword>
<keyword evidence="5" id="KW-0597">Phosphoprotein</keyword>
<dbReference type="SMART" id="SM00388">
    <property type="entry name" value="HisKA"/>
    <property type="match status" value="1"/>
</dbReference>
<dbReference type="EMBL" id="CP015405">
    <property type="protein sequence ID" value="ANU77661.1"/>
    <property type="molecule type" value="Genomic_DNA"/>
</dbReference>
<comment type="subcellular location">
    <subcellularLocation>
        <location evidence="2">Cell membrane</location>
        <topology evidence="2">Multi-pass membrane protein</topology>
    </subcellularLocation>
</comment>
<evidence type="ECO:0000256" key="4">
    <source>
        <dbReference type="ARBA" id="ARBA00022475"/>
    </source>
</evidence>
<evidence type="ECO:0000313" key="14">
    <source>
        <dbReference type="Proteomes" id="UP000092574"/>
    </source>
</evidence>
<evidence type="ECO:0000313" key="13">
    <source>
        <dbReference type="EMBL" id="ANU77661.1"/>
    </source>
</evidence>
<dbReference type="KEGG" id="byl:A4V09_19085"/>
<keyword evidence="4" id="KW-1003">Cell membrane</keyword>
<dbReference type="GO" id="GO:0000155">
    <property type="term" value="F:phosphorelay sensor kinase activity"/>
    <property type="evidence" value="ECO:0007669"/>
    <property type="project" value="InterPro"/>
</dbReference>
<evidence type="ECO:0000256" key="8">
    <source>
        <dbReference type="ARBA" id="ARBA00022777"/>
    </source>
</evidence>
<feature type="domain" description="Histidine kinase" evidence="12">
    <location>
        <begin position="66"/>
        <end position="286"/>
    </location>
</feature>
<dbReference type="InterPro" id="IPR003661">
    <property type="entry name" value="HisK_dim/P_dom"/>
</dbReference>
<dbReference type="InterPro" id="IPR050351">
    <property type="entry name" value="BphY/WalK/GraS-like"/>
</dbReference>
<dbReference type="FunFam" id="3.30.565.10:FF:000006">
    <property type="entry name" value="Sensor histidine kinase WalK"/>
    <property type="match status" value="1"/>
</dbReference>
<evidence type="ECO:0000259" key="12">
    <source>
        <dbReference type="PROSITE" id="PS50109"/>
    </source>
</evidence>
<dbReference type="PRINTS" id="PR00344">
    <property type="entry name" value="BCTRLSENSOR"/>
</dbReference>
<keyword evidence="11" id="KW-0472">Membrane</keyword>
<keyword evidence="14" id="KW-1185">Reference proteome</keyword>
<evidence type="ECO:0000256" key="3">
    <source>
        <dbReference type="ARBA" id="ARBA00012438"/>
    </source>
</evidence>
<keyword evidence="9" id="KW-1133">Transmembrane helix</keyword>
<dbReference type="InterPro" id="IPR005467">
    <property type="entry name" value="His_kinase_dom"/>
</dbReference>
<gene>
    <name evidence="13" type="ORF">A4V09_19085</name>
</gene>
<dbReference type="GO" id="GO:0005886">
    <property type="term" value="C:plasma membrane"/>
    <property type="evidence" value="ECO:0007669"/>
    <property type="project" value="UniProtKB-SubCell"/>
</dbReference>
<dbReference type="Pfam" id="PF00512">
    <property type="entry name" value="HisKA"/>
    <property type="match status" value="1"/>
</dbReference>